<reference evidence="2" key="1">
    <citation type="submission" date="2018-05" db="EMBL/GenBank/DDBJ databases">
        <title>Draft genome of Mucuna pruriens seed.</title>
        <authorList>
            <person name="Nnadi N.E."/>
            <person name="Vos R."/>
            <person name="Hasami M.H."/>
            <person name="Devisetty U.K."/>
            <person name="Aguiy J.C."/>
        </authorList>
    </citation>
    <scope>NUCLEOTIDE SEQUENCE [LARGE SCALE GENOMIC DNA]</scope>
    <source>
        <strain evidence="2">JCA_2017</strain>
    </source>
</reference>
<evidence type="ECO:0000313" key="2">
    <source>
        <dbReference type="EMBL" id="RDY07881.1"/>
    </source>
</evidence>
<feature type="region of interest" description="Disordered" evidence="1">
    <location>
        <begin position="47"/>
        <end position="69"/>
    </location>
</feature>
<gene>
    <name evidence="2" type="ORF">CR513_07958</name>
</gene>
<dbReference type="AlphaFoldDB" id="A0A371HYM2"/>
<proteinExistence type="predicted"/>
<evidence type="ECO:0000313" key="3">
    <source>
        <dbReference type="Proteomes" id="UP000257109"/>
    </source>
</evidence>
<comment type="caution">
    <text evidence="2">The sequence shown here is derived from an EMBL/GenBank/DDBJ whole genome shotgun (WGS) entry which is preliminary data.</text>
</comment>
<protein>
    <submittedName>
        <fullName evidence="2">Uncharacterized protein</fullName>
    </submittedName>
</protein>
<dbReference type="EMBL" id="QJKJ01001382">
    <property type="protein sequence ID" value="RDY07881.1"/>
    <property type="molecule type" value="Genomic_DNA"/>
</dbReference>
<sequence length="91" mass="10970">MQVGQLADTLVPERSPPRQFRIQKREESAWRGYEAIESYHNWLSLSQDHDQPKLRPKREPTPDCNNQPRVFHYHSPIEKLWQRDLRSMKTC</sequence>
<feature type="non-terminal residue" evidence="2">
    <location>
        <position position="1"/>
    </location>
</feature>
<keyword evidence="3" id="KW-1185">Reference proteome</keyword>
<accession>A0A371HYM2</accession>
<name>A0A371HYM2_MUCPR</name>
<feature type="compositionally biased region" description="Basic and acidic residues" evidence="1">
    <location>
        <begin position="47"/>
        <end position="61"/>
    </location>
</feature>
<evidence type="ECO:0000256" key="1">
    <source>
        <dbReference type="SAM" id="MobiDB-lite"/>
    </source>
</evidence>
<dbReference type="Proteomes" id="UP000257109">
    <property type="component" value="Unassembled WGS sequence"/>
</dbReference>
<feature type="region of interest" description="Disordered" evidence="1">
    <location>
        <begin position="1"/>
        <end position="20"/>
    </location>
</feature>
<organism evidence="2 3">
    <name type="scientific">Mucuna pruriens</name>
    <name type="common">Velvet bean</name>
    <name type="synonym">Dolichos pruriens</name>
    <dbReference type="NCBI Taxonomy" id="157652"/>
    <lineage>
        <taxon>Eukaryota</taxon>
        <taxon>Viridiplantae</taxon>
        <taxon>Streptophyta</taxon>
        <taxon>Embryophyta</taxon>
        <taxon>Tracheophyta</taxon>
        <taxon>Spermatophyta</taxon>
        <taxon>Magnoliopsida</taxon>
        <taxon>eudicotyledons</taxon>
        <taxon>Gunneridae</taxon>
        <taxon>Pentapetalae</taxon>
        <taxon>rosids</taxon>
        <taxon>fabids</taxon>
        <taxon>Fabales</taxon>
        <taxon>Fabaceae</taxon>
        <taxon>Papilionoideae</taxon>
        <taxon>50 kb inversion clade</taxon>
        <taxon>NPAAA clade</taxon>
        <taxon>indigoferoid/millettioid clade</taxon>
        <taxon>Phaseoleae</taxon>
        <taxon>Mucuna</taxon>
    </lineage>
</organism>